<evidence type="ECO:0000313" key="2">
    <source>
        <dbReference type="Proteomes" id="UP000027725"/>
    </source>
</evidence>
<dbReference type="STRING" id="1185766.SAMN05216224_10354"/>
<organism evidence="1 2">
    <name type="scientific">Thioclava dalianensis</name>
    <dbReference type="NCBI Taxonomy" id="1185766"/>
    <lineage>
        <taxon>Bacteria</taxon>
        <taxon>Pseudomonadati</taxon>
        <taxon>Pseudomonadota</taxon>
        <taxon>Alphaproteobacteria</taxon>
        <taxon>Rhodobacterales</taxon>
        <taxon>Paracoccaceae</taxon>
        <taxon>Thioclava</taxon>
    </lineage>
</organism>
<dbReference type="EMBL" id="JHEH01000003">
    <property type="protein sequence ID" value="KEP71209.1"/>
    <property type="molecule type" value="Genomic_DNA"/>
</dbReference>
<comment type="caution">
    <text evidence="1">The sequence shown here is derived from an EMBL/GenBank/DDBJ whole genome shotgun (WGS) entry which is preliminary data.</text>
</comment>
<dbReference type="AlphaFoldDB" id="A0A074THT4"/>
<evidence type="ECO:0000313" key="1">
    <source>
        <dbReference type="EMBL" id="KEP71209.1"/>
    </source>
</evidence>
<gene>
    <name evidence="1" type="ORF">DL1_11210</name>
</gene>
<protein>
    <submittedName>
        <fullName evidence="1">Uncharacterized protein</fullName>
    </submittedName>
</protein>
<sequence>MATIFDVIYLGIGVDIDPTEGDNTTDNASALVGNTYGSVGDPLFEHIARFSPGSTGFGSNDPTL</sequence>
<dbReference type="RefSeq" id="WP_051693304.1">
    <property type="nucleotide sequence ID" value="NZ_FOVB01000003.1"/>
</dbReference>
<dbReference type="OrthoDB" id="7742354at2"/>
<accession>A0A074THT4</accession>
<dbReference type="Proteomes" id="UP000027725">
    <property type="component" value="Unassembled WGS sequence"/>
</dbReference>
<reference evidence="1 2" key="1">
    <citation type="submission" date="2014-03" db="EMBL/GenBank/DDBJ databases">
        <title>The draft genome sequence of Thioclava dalianensis DLFJ1-1.</title>
        <authorList>
            <person name="Lai Q."/>
            <person name="Shao Z."/>
        </authorList>
    </citation>
    <scope>NUCLEOTIDE SEQUENCE [LARGE SCALE GENOMIC DNA]</scope>
    <source>
        <strain evidence="1 2">DLFJ1-1</strain>
    </source>
</reference>
<keyword evidence="2" id="KW-1185">Reference proteome</keyword>
<proteinExistence type="predicted"/>
<name>A0A074THT4_9RHOB</name>